<organism evidence="4 5">
    <name type="scientific">Actinomadura harenae</name>
    <dbReference type="NCBI Taxonomy" id="2483351"/>
    <lineage>
        <taxon>Bacteria</taxon>
        <taxon>Bacillati</taxon>
        <taxon>Actinomycetota</taxon>
        <taxon>Actinomycetes</taxon>
        <taxon>Streptosporangiales</taxon>
        <taxon>Thermomonosporaceae</taxon>
        <taxon>Actinomadura</taxon>
    </lineage>
</organism>
<name>A0A3M2MAY3_9ACTN</name>
<proteinExistence type="inferred from homology"/>
<sequence>MLLEDSHGHLPFDGADNVRDLGGHPLPGGGATASGRVLRADALTRLSDADVRRLAEFGVRTVIDFRTPMEVDTNGRDRLPDGVRTVHLPVGGGNLSVFYDVIGSGDAVRQREAFGDGRLEGLMIDINRTFVRDEAERGRFADAVRLVADAGSGPLLFHCTAGKDRTGWLAAVLLAAVGVERATIMDDFLRSNHYLRRTTGKILEAIGEMGQMAEPELLRPLLEQRPAYLEAAFNEADALFGSFDDFLRDGMGLDAATLDALRAALT</sequence>
<accession>A0A3M2MAY3</accession>
<keyword evidence="5" id="KW-1185">Reference proteome</keyword>
<dbReference type="AlphaFoldDB" id="A0A3M2MAY3"/>
<evidence type="ECO:0000313" key="4">
    <source>
        <dbReference type="EMBL" id="RMI46651.1"/>
    </source>
</evidence>
<feature type="domain" description="Tyrosine specific protein phosphatases" evidence="3">
    <location>
        <begin position="138"/>
        <end position="203"/>
    </location>
</feature>
<dbReference type="EMBL" id="RFFG01000008">
    <property type="protein sequence ID" value="RMI46651.1"/>
    <property type="molecule type" value="Genomic_DNA"/>
</dbReference>
<gene>
    <name evidence="4" type="ORF">EBO15_06435</name>
</gene>
<dbReference type="Proteomes" id="UP000282674">
    <property type="component" value="Unassembled WGS sequence"/>
</dbReference>
<dbReference type="PROSITE" id="PS00383">
    <property type="entry name" value="TYR_PHOSPHATASE_1"/>
    <property type="match status" value="1"/>
</dbReference>
<dbReference type="OrthoDB" id="1188001at2"/>
<dbReference type="PROSITE" id="PS50056">
    <property type="entry name" value="TYR_PHOSPHATASE_2"/>
    <property type="match status" value="1"/>
</dbReference>
<dbReference type="InterPro" id="IPR000387">
    <property type="entry name" value="Tyr_Pase_dom"/>
</dbReference>
<evidence type="ECO:0000259" key="3">
    <source>
        <dbReference type="PROSITE" id="PS50056"/>
    </source>
</evidence>
<dbReference type="Gene3D" id="3.90.190.10">
    <property type="entry name" value="Protein tyrosine phosphatase superfamily"/>
    <property type="match status" value="1"/>
</dbReference>
<dbReference type="PANTHER" id="PTHR31126:SF1">
    <property type="entry name" value="TYROSINE SPECIFIC PROTEIN PHOSPHATASES DOMAIN-CONTAINING PROTEIN"/>
    <property type="match status" value="1"/>
</dbReference>
<dbReference type="InterPro" id="IPR016130">
    <property type="entry name" value="Tyr_Pase_AS"/>
</dbReference>
<dbReference type="PANTHER" id="PTHR31126">
    <property type="entry name" value="TYROSINE-PROTEIN PHOSPHATASE"/>
    <property type="match status" value="1"/>
</dbReference>
<evidence type="ECO:0000256" key="1">
    <source>
        <dbReference type="ARBA" id="ARBA00009580"/>
    </source>
</evidence>
<dbReference type="InterPro" id="IPR029021">
    <property type="entry name" value="Prot-tyrosine_phosphatase-like"/>
</dbReference>
<dbReference type="InterPro" id="IPR026893">
    <property type="entry name" value="Tyr/Ser_Pase_IphP-type"/>
</dbReference>
<evidence type="ECO:0000256" key="2">
    <source>
        <dbReference type="SAM" id="MobiDB-lite"/>
    </source>
</evidence>
<protein>
    <submittedName>
        <fullName evidence="4">Tyrosine-protein phosphatase</fullName>
    </submittedName>
</protein>
<dbReference type="RefSeq" id="WP_122193370.1">
    <property type="nucleotide sequence ID" value="NZ_JBHSKC010000020.1"/>
</dbReference>
<dbReference type="Pfam" id="PF13350">
    <property type="entry name" value="Y_phosphatase3"/>
    <property type="match status" value="1"/>
</dbReference>
<dbReference type="SUPFAM" id="SSF52799">
    <property type="entry name" value="(Phosphotyrosine protein) phosphatases II"/>
    <property type="match status" value="1"/>
</dbReference>
<dbReference type="GO" id="GO:0004721">
    <property type="term" value="F:phosphoprotein phosphatase activity"/>
    <property type="evidence" value="ECO:0007669"/>
    <property type="project" value="InterPro"/>
</dbReference>
<comment type="similarity">
    <text evidence="1">Belongs to the protein-tyrosine phosphatase family.</text>
</comment>
<evidence type="ECO:0000313" key="5">
    <source>
        <dbReference type="Proteomes" id="UP000282674"/>
    </source>
</evidence>
<comment type="caution">
    <text evidence="4">The sequence shown here is derived from an EMBL/GenBank/DDBJ whole genome shotgun (WGS) entry which is preliminary data.</text>
</comment>
<feature type="region of interest" description="Disordered" evidence="2">
    <location>
        <begin position="14"/>
        <end position="34"/>
    </location>
</feature>
<reference evidence="4 5" key="1">
    <citation type="submission" date="2018-10" db="EMBL/GenBank/DDBJ databases">
        <title>Isolation from soil.</title>
        <authorList>
            <person name="Hu J."/>
        </authorList>
    </citation>
    <scope>NUCLEOTIDE SEQUENCE [LARGE SCALE GENOMIC DNA]</scope>
    <source>
        <strain evidence="4 5">NEAU-Ht49</strain>
    </source>
</reference>